<organism evidence="1 2">
    <name type="scientific">Sphaerobolus stellatus (strain SS14)</name>
    <dbReference type="NCBI Taxonomy" id="990650"/>
    <lineage>
        <taxon>Eukaryota</taxon>
        <taxon>Fungi</taxon>
        <taxon>Dikarya</taxon>
        <taxon>Basidiomycota</taxon>
        <taxon>Agaricomycotina</taxon>
        <taxon>Agaricomycetes</taxon>
        <taxon>Phallomycetidae</taxon>
        <taxon>Geastrales</taxon>
        <taxon>Sphaerobolaceae</taxon>
        <taxon>Sphaerobolus</taxon>
    </lineage>
</organism>
<evidence type="ECO:0000313" key="1">
    <source>
        <dbReference type="EMBL" id="KIJ36005.1"/>
    </source>
</evidence>
<protein>
    <submittedName>
        <fullName evidence="1">Uncharacterized protein</fullName>
    </submittedName>
</protein>
<keyword evidence="2" id="KW-1185">Reference proteome</keyword>
<gene>
    <name evidence="1" type="ORF">M422DRAFT_261554</name>
</gene>
<sequence length="169" mass="19063">MVFILIDDLDIWGSRQYGRSWTNQIGVPGAHKGTLTTWTYNATRAPEDDQPELRYTFPGDSIQIFGRPTPNLLLDYALDDRSNLTRSVLDTRPRLPEITPGQSSLIWSVGSLQPRPHTLFLLPGSNPSNPSSPLVIDYLLYMPYDDYPTSAGDLVLFDDRDEHPNYPAI</sequence>
<dbReference type="EMBL" id="KN837182">
    <property type="protein sequence ID" value="KIJ36005.1"/>
    <property type="molecule type" value="Genomic_DNA"/>
</dbReference>
<name>A0A0C9VEI4_SPHS4</name>
<dbReference type="HOGENOM" id="CLU_1579491_0_0_1"/>
<reference evidence="1 2" key="1">
    <citation type="submission" date="2014-06" db="EMBL/GenBank/DDBJ databases">
        <title>Evolutionary Origins and Diversification of the Mycorrhizal Mutualists.</title>
        <authorList>
            <consortium name="DOE Joint Genome Institute"/>
            <consortium name="Mycorrhizal Genomics Consortium"/>
            <person name="Kohler A."/>
            <person name="Kuo A."/>
            <person name="Nagy L.G."/>
            <person name="Floudas D."/>
            <person name="Copeland A."/>
            <person name="Barry K.W."/>
            <person name="Cichocki N."/>
            <person name="Veneault-Fourrey C."/>
            <person name="LaButti K."/>
            <person name="Lindquist E.A."/>
            <person name="Lipzen A."/>
            <person name="Lundell T."/>
            <person name="Morin E."/>
            <person name="Murat C."/>
            <person name="Riley R."/>
            <person name="Ohm R."/>
            <person name="Sun H."/>
            <person name="Tunlid A."/>
            <person name="Henrissat B."/>
            <person name="Grigoriev I.V."/>
            <person name="Hibbett D.S."/>
            <person name="Martin F."/>
        </authorList>
    </citation>
    <scope>NUCLEOTIDE SEQUENCE [LARGE SCALE GENOMIC DNA]</scope>
    <source>
        <strain evidence="1 2">SS14</strain>
    </source>
</reference>
<dbReference type="Proteomes" id="UP000054279">
    <property type="component" value="Unassembled WGS sequence"/>
</dbReference>
<accession>A0A0C9VEI4</accession>
<proteinExistence type="predicted"/>
<evidence type="ECO:0000313" key="2">
    <source>
        <dbReference type="Proteomes" id="UP000054279"/>
    </source>
</evidence>
<dbReference type="AlphaFoldDB" id="A0A0C9VEI4"/>